<dbReference type="PANTHER" id="PTHR42742">
    <property type="entry name" value="TRANSCRIPTIONAL REPRESSOR MPRA"/>
    <property type="match status" value="1"/>
</dbReference>
<evidence type="ECO:0000256" key="6">
    <source>
        <dbReference type="ARBA" id="ARBA00022777"/>
    </source>
</evidence>
<evidence type="ECO:0000256" key="5">
    <source>
        <dbReference type="ARBA" id="ARBA00022741"/>
    </source>
</evidence>
<dbReference type="FunFam" id="3.30.420.40:FF:000136">
    <property type="entry name" value="Putative fructokinase"/>
    <property type="match status" value="1"/>
</dbReference>
<evidence type="ECO:0000256" key="8">
    <source>
        <dbReference type="ARBA" id="ARBA00022840"/>
    </source>
</evidence>
<evidence type="ECO:0000256" key="11">
    <source>
        <dbReference type="ARBA" id="ARBA00038887"/>
    </source>
</evidence>
<dbReference type="EMBL" id="ACKU01000002">
    <property type="protein sequence ID" value="EER75775.1"/>
    <property type="molecule type" value="Genomic_DNA"/>
</dbReference>
<dbReference type="FunFam" id="3.30.420.40:FF:000153">
    <property type="entry name" value="Putative fructokinase"/>
    <property type="match status" value="1"/>
</dbReference>
<dbReference type="EC" id="2.7.1.4" evidence="11"/>
<name>C5R7Y7_WEIPA</name>
<keyword evidence="4" id="KW-0479">Metal-binding</keyword>
<evidence type="ECO:0000256" key="7">
    <source>
        <dbReference type="ARBA" id="ARBA00022833"/>
    </source>
</evidence>
<evidence type="ECO:0000313" key="15">
    <source>
        <dbReference type="Proteomes" id="UP000004528"/>
    </source>
</evidence>
<dbReference type="HOGENOM" id="CLU_036604_3_0_9"/>
<comment type="catalytic activity">
    <reaction evidence="12">
        <text>D-fructose + ATP = D-fructose 6-phosphate + ADP + H(+)</text>
        <dbReference type="Rhea" id="RHEA:16125"/>
        <dbReference type="ChEBI" id="CHEBI:15378"/>
        <dbReference type="ChEBI" id="CHEBI:30616"/>
        <dbReference type="ChEBI" id="CHEBI:37721"/>
        <dbReference type="ChEBI" id="CHEBI:61527"/>
        <dbReference type="ChEBI" id="CHEBI:456216"/>
        <dbReference type="EC" id="2.7.1.4"/>
    </reaction>
</comment>
<keyword evidence="8" id="KW-0067">ATP-binding</keyword>
<keyword evidence="7" id="KW-0862">Zinc</keyword>
<dbReference type="GO" id="GO:0005524">
    <property type="term" value="F:ATP binding"/>
    <property type="evidence" value="ECO:0007669"/>
    <property type="project" value="UniProtKB-KW"/>
</dbReference>
<comment type="caution">
    <text evidence="14">The sequence shown here is derived from an EMBL/GenBank/DDBJ whole genome shotgun (WGS) entry which is preliminary data.</text>
</comment>
<dbReference type="Proteomes" id="UP000004528">
    <property type="component" value="Unassembled WGS sequence"/>
</dbReference>
<organism evidence="14 15">
    <name type="scientific">Weissella paramesenteroides ATCC 33313</name>
    <dbReference type="NCBI Taxonomy" id="585506"/>
    <lineage>
        <taxon>Bacteria</taxon>
        <taxon>Bacillati</taxon>
        <taxon>Bacillota</taxon>
        <taxon>Bacilli</taxon>
        <taxon>Lactobacillales</taxon>
        <taxon>Lactobacillaceae</taxon>
        <taxon>Weissella</taxon>
    </lineage>
</organism>
<dbReference type="GO" id="GO:0008865">
    <property type="term" value="F:fructokinase activity"/>
    <property type="evidence" value="ECO:0007669"/>
    <property type="project" value="UniProtKB-EC"/>
</dbReference>
<dbReference type="CDD" id="cd24067">
    <property type="entry name" value="ASKHA_NBD_ROK_BsFRK-like"/>
    <property type="match status" value="1"/>
</dbReference>
<keyword evidence="3 14" id="KW-0808">Transferase</keyword>
<evidence type="ECO:0000256" key="2">
    <source>
        <dbReference type="ARBA" id="ARBA00006479"/>
    </source>
</evidence>
<gene>
    <name evidence="14" type="primary">ydhR2</name>
    <name evidence="14" type="ORF">HMPREF0877_0082</name>
</gene>
<comment type="cofactor">
    <cofactor evidence="1">
        <name>Mg(2+)</name>
        <dbReference type="ChEBI" id="CHEBI:18420"/>
    </cofactor>
</comment>
<dbReference type="InterPro" id="IPR051804">
    <property type="entry name" value="Carb_Metab_Reg_Kinase/Isom"/>
</dbReference>
<dbReference type="InterPro" id="IPR049874">
    <property type="entry name" value="ROK_cs"/>
</dbReference>
<dbReference type="PANTHER" id="PTHR42742:SF3">
    <property type="entry name" value="FRUCTOKINASE"/>
    <property type="match status" value="1"/>
</dbReference>
<dbReference type="PROSITE" id="PS01125">
    <property type="entry name" value="ROK"/>
    <property type="match status" value="1"/>
</dbReference>
<evidence type="ECO:0000313" key="14">
    <source>
        <dbReference type="EMBL" id="EER75775.1"/>
    </source>
</evidence>
<keyword evidence="6" id="KW-0418">Kinase</keyword>
<evidence type="ECO:0000256" key="4">
    <source>
        <dbReference type="ARBA" id="ARBA00022723"/>
    </source>
</evidence>
<dbReference type="AlphaFoldDB" id="C5R7Y7"/>
<comment type="similarity">
    <text evidence="2">Belongs to the ROK (NagC/XylR) family.</text>
</comment>
<evidence type="ECO:0000256" key="1">
    <source>
        <dbReference type="ARBA" id="ARBA00001946"/>
    </source>
</evidence>
<reference evidence="14 15" key="1">
    <citation type="submission" date="2009-04" db="EMBL/GenBank/DDBJ databases">
        <authorList>
            <person name="Qin X."/>
            <person name="Bachman B."/>
            <person name="Battles P."/>
            <person name="Bell A."/>
            <person name="Bess C."/>
            <person name="Bickham C."/>
            <person name="Chaboub L."/>
            <person name="Chen D."/>
            <person name="Coyle M."/>
            <person name="Deiros D.R."/>
            <person name="Dinh H."/>
            <person name="Forbes L."/>
            <person name="Fowler G."/>
            <person name="Francisco L."/>
            <person name="Fu Q."/>
            <person name="Gubbala S."/>
            <person name="Hale W."/>
            <person name="Han Y."/>
            <person name="Hemphill L."/>
            <person name="Highlander S.K."/>
            <person name="Hirani K."/>
            <person name="Hogues M."/>
            <person name="Jackson L."/>
            <person name="Jakkamsetti A."/>
            <person name="Javaid M."/>
            <person name="Jiang H."/>
            <person name="Korchina V."/>
            <person name="Kovar C."/>
            <person name="Lara F."/>
            <person name="Lee S."/>
            <person name="Mata R."/>
            <person name="Mathew T."/>
            <person name="Moen C."/>
            <person name="Morales K."/>
            <person name="Munidasa M."/>
            <person name="Nazareth L."/>
            <person name="Ngo R."/>
            <person name="Nguyen L."/>
            <person name="Okwuonu G."/>
            <person name="Ongeri F."/>
            <person name="Patil S."/>
            <person name="Petrosino J."/>
            <person name="Pham C."/>
            <person name="Pham P."/>
            <person name="Pu L.-L."/>
            <person name="Puazo M."/>
            <person name="Raj R."/>
            <person name="Reid J."/>
            <person name="Rouhana J."/>
            <person name="Saada N."/>
            <person name="Shang Y."/>
            <person name="Simmons D."/>
            <person name="Thornton R."/>
            <person name="Warren J."/>
            <person name="Weissenberger G."/>
            <person name="Zhang J."/>
            <person name="Zhang L."/>
            <person name="Zhou C."/>
            <person name="Zhu D."/>
            <person name="Muzny D."/>
            <person name="Worley K."/>
            <person name="Gibbs R."/>
        </authorList>
    </citation>
    <scope>NUCLEOTIDE SEQUENCE [LARGE SCALE GENOMIC DNA]</scope>
    <source>
        <strain evidence="14 15">ATCC 33313</strain>
    </source>
</reference>
<evidence type="ECO:0000256" key="3">
    <source>
        <dbReference type="ARBA" id="ARBA00022679"/>
    </source>
</evidence>
<evidence type="ECO:0000256" key="9">
    <source>
        <dbReference type="ARBA" id="ARBA00022842"/>
    </source>
</evidence>
<proteinExistence type="inferred from homology"/>
<evidence type="ECO:0000256" key="10">
    <source>
        <dbReference type="ARBA" id="ARBA00023277"/>
    </source>
</evidence>
<keyword evidence="10" id="KW-0119">Carbohydrate metabolism</keyword>
<dbReference type="Gene3D" id="3.30.420.40">
    <property type="match status" value="2"/>
</dbReference>
<evidence type="ECO:0000256" key="12">
    <source>
        <dbReference type="ARBA" id="ARBA00048451"/>
    </source>
</evidence>
<dbReference type="Pfam" id="PF00480">
    <property type="entry name" value="ROK"/>
    <property type="match status" value="1"/>
</dbReference>
<evidence type="ECO:0000256" key="13">
    <source>
        <dbReference type="ARBA" id="ARBA00074653"/>
    </source>
</evidence>
<dbReference type="eggNOG" id="COG1940">
    <property type="taxonomic scope" value="Bacteria"/>
</dbReference>
<keyword evidence="5" id="KW-0547">Nucleotide-binding</keyword>
<dbReference type="GO" id="GO:0046872">
    <property type="term" value="F:metal ion binding"/>
    <property type="evidence" value="ECO:0007669"/>
    <property type="project" value="UniProtKB-KW"/>
</dbReference>
<dbReference type="SUPFAM" id="SSF53067">
    <property type="entry name" value="Actin-like ATPase domain"/>
    <property type="match status" value="1"/>
</dbReference>
<keyword evidence="9" id="KW-0460">Magnesium</keyword>
<protein>
    <recommendedName>
        <fullName evidence="13">Fructokinase</fullName>
        <ecNumber evidence="11">2.7.1.4</ecNumber>
    </recommendedName>
</protein>
<sequence length="300" mass="32658">MKFRGNCQMALLGAIEAGGTKFVVAVAPVEKPEAVVARESFPTEDGASTIKKVQEFFDQYEDIAAIGIASFGPIDVKPDSQTYGYVLDTPKRGWSGYNFLGAMKTWRDIPYYWTTDVNAAGWAEYVSGSAADVDNVVYLTVGTGIGAGIIANGEFVGGYSHPEAGHIMMAKHPQDNYEGHCPFHGDRCLEGLAAGPAMEERWGVSAKELPDDHLAWQIEAFYLAQAAVTYTATLRPERIVFGGGVPHRDILLPMVRQSFAEQLHDYLAVPKLEDYIVSVGNGDNAGIYGCFYLAKELLVD</sequence>
<dbReference type="InterPro" id="IPR043129">
    <property type="entry name" value="ATPase_NBD"/>
</dbReference>
<dbReference type="InterPro" id="IPR000600">
    <property type="entry name" value="ROK"/>
</dbReference>
<dbReference type="STRING" id="585506.HMPREF0877_0082"/>
<accession>C5R7Y7</accession>
<keyword evidence="15" id="KW-1185">Reference proteome</keyword>